<dbReference type="AlphaFoldDB" id="A0A4S8MHW3"/>
<gene>
    <name evidence="2" type="ORF">K435DRAFT_853452</name>
</gene>
<feature type="compositionally biased region" description="Polar residues" evidence="1">
    <location>
        <begin position="81"/>
        <end position="90"/>
    </location>
</feature>
<sequence length="150" mass="16154">MATEKQAEYANSVELDTHQNTYWTAAQLNVAGIPSDQDKEKTINLTATPNPQASLSPENCSSSSAGSSPAPVNPSSAPVNLSSTSANPSVAFGNNTVDQWYNVEVDEENESSLSQQVQQPETIQTMEIFLSVQQACSWISPSHQTLQSHQ</sequence>
<reference evidence="2 3" key="1">
    <citation type="journal article" date="2019" name="Nat. Ecol. Evol.">
        <title>Megaphylogeny resolves global patterns of mushroom evolution.</title>
        <authorList>
            <person name="Varga T."/>
            <person name="Krizsan K."/>
            <person name="Foldi C."/>
            <person name="Dima B."/>
            <person name="Sanchez-Garcia M."/>
            <person name="Sanchez-Ramirez S."/>
            <person name="Szollosi G.J."/>
            <person name="Szarkandi J.G."/>
            <person name="Papp V."/>
            <person name="Albert L."/>
            <person name="Andreopoulos W."/>
            <person name="Angelini C."/>
            <person name="Antonin V."/>
            <person name="Barry K.W."/>
            <person name="Bougher N.L."/>
            <person name="Buchanan P."/>
            <person name="Buyck B."/>
            <person name="Bense V."/>
            <person name="Catcheside P."/>
            <person name="Chovatia M."/>
            <person name="Cooper J."/>
            <person name="Damon W."/>
            <person name="Desjardin D."/>
            <person name="Finy P."/>
            <person name="Geml J."/>
            <person name="Haridas S."/>
            <person name="Hughes K."/>
            <person name="Justo A."/>
            <person name="Karasinski D."/>
            <person name="Kautmanova I."/>
            <person name="Kiss B."/>
            <person name="Kocsube S."/>
            <person name="Kotiranta H."/>
            <person name="LaButti K.M."/>
            <person name="Lechner B.E."/>
            <person name="Liimatainen K."/>
            <person name="Lipzen A."/>
            <person name="Lukacs Z."/>
            <person name="Mihaltcheva S."/>
            <person name="Morgado L.N."/>
            <person name="Niskanen T."/>
            <person name="Noordeloos M.E."/>
            <person name="Ohm R.A."/>
            <person name="Ortiz-Santana B."/>
            <person name="Ovrebo C."/>
            <person name="Racz N."/>
            <person name="Riley R."/>
            <person name="Savchenko A."/>
            <person name="Shiryaev A."/>
            <person name="Soop K."/>
            <person name="Spirin V."/>
            <person name="Szebenyi C."/>
            <person name="Tomsovsky M."/>
            <person name="Tulloss R.E."/>
            <person name="Uehling J."/>
            <person name="Grigoriev I.V."/>
            <person name="Vagvolgyi C."/>
            <person name="Papp T."/>
            <person name="Martin F.M."/>
            <person name="Miettinen O."/>
            <person name="Hibbett D.S."/>
            <person name="Nagy L.G."/>
        </authorList>
    </citation>
    <scope>NUCLEOTIDE SEQUENCE [LARGE SCALE GENOMIC DNA]</scope>
    <source>
        <strain evidence="2 3">CBS 962.96</strain>
    </source>
</reference>
<evidence type="ECO:0000313" key="2">
    <source>
        <dbReference type="EMBL" id="THV01754.1"/>
    </source>
</evidence>
<accession>A0A4S8MHW3</accession>
<feature type="compositionally biased region" description="Low complexity" evidence="1">
    <location>
        <begin position="56"/>
        <end position="80"/>
    </location>
</feature>
<evidence type="ECO:0000313" key="3">
    <source>
        <dbReference type="Proteomes" id="UP000297245"/>
    </source>
</evidence>
<dbReference type="Proteomes" id="UP000297245">
    <property type="component" value="Unassembled WGS sequence"/>
</dbReference>
<feature type="region of interest" description="Disordered" evidence="1">
    <location>
        <begin position="34"/>
        <end position="90"/>
    </location>
</feature>
<organism evidence="2 3">
    <name type="scientific">Dendrothele bispora (strain CBS 962.96)</name>
    <dbReference type="NCBI Taxonomy" id="1314807"/>
    <lineage>
        <taxon>Eukaryota</taxon>
        <taxon>Fungi</taxon>
        <taxon>Dikarya</taxon>
        <taxon>Basidiomycota</taxon>
        <taxon>Agaricomycotina</taxon>
        <taxon>Agaricomycetes</taxon>
        <taxon>Agaricomycetidae</taxon>
        <taxon>Agaricales</taxon>
        <taxon>Agaricales incertae sedis</taxon>
        <taxon>Dendrothele</taxon>
    </lineage>
</organism>
<proteinExistence type="predicted"/>
<keyword evidence="3" id="KW-1185">Reference proteome</keyword>
<dbReference type="EMBL" id="ML179085">
    <property type="protein sequence ID" value="THV01754.1"/>
    <property type="molecule type" value="Genomic_DNA"/>
</dbReference>
<evidence type="ECO:0000256" key="1">
    <source>
        <dbReference type="SAM" id="MobiDB-lite"/>
    </source>
</evidence>
<name>A0A4S8MHW3_DENBC</name>
<protein>
    <submittedName>
        <fullName evidence="2">Uncharacterized protein</fullName>
    </submittedName>
</protein>
<feature type="compositionally biased region" description="Polar residues" evidence="1">
    <location>
        <begin position="43"/>
        <end position="55"/>
    </location>
</feature>